<gene>
    <name evidence="1" type="ordered locus">Rumal_1143</name>
</gene>
<proteinExistence type="predicted"/>
<dbReference type="AlphaFoldDB" id="E6UD60"/>
<dbReference type="RefSeq" id="WP_013497839.1">
    <property type="nucleotide sequence ID" value="NC_014833.1"/>
</dbReference>
<dbReference type="KEGG" id="ral:Rumal_1143"/>
<dbReference type="eggNOG" id="ENOG5032SZQ">
    <property type="taxonomic scope" value="Bacteria"/>
</dbReference>
<organism evidence="1 2">
    <name type="scientific">Ruminococcus albus (strain ATCC 27210 / DSM 20455 / JCM 14654 / NCDO 2250 / 7)</name>
    <dbReference type="NCBI Taxonomy" id="697329"/>
    <lineage>
        <taxon>Bacteria</taxon>
        <taxon>Bacillati</taxon>
        <taxon>Bacillota</taxon>
        <taxon>Clostridia</taxon>
        <taxon>Eubacteriales</taxon>
        <taxon>Oscillospiraceae</taxon>
        <taxon>Ruminococcus</taxon>
    </lineage>
</organism>
<evidence type="ECO:0000313" key="2">
    <source>
        <dbReference type="Proteomes" id="UP000006919"/>
    </source>
</evidence>
<dbReference type="EMBL" id="CP002403">
    <property type="protein sequence ID" value="ADU21665.1"/>
    <property type="molecule type" value="Genomic_DNA"/>
</dbReference>
<dbReference type="OrthoDB" id="3174731at2"/>
<sequence>MNKELATFEKDYLSYCDIYDNAVKKYNTNADKINNFIADVDRFNVFSEVHNIEHRSEINRNFDEYRKSNDDISVISNDVKKINTETKKLEESYLPICETAYDTIVNNYNDLVNDYNSLKEKTSLDFIKDIPEYKTINDSELYVLDETSFTEEKLIDEISKISDNINDISQLYIVSEQITAPSKDFIYERLKDVESITSTKAVTTYYDPNKLLGEEGGYTSCVYFTVDNIAVSDVNGIDAAHKGVDGGGSVEVYATLDDALKRCDYLSQFDGTLLYSGSYTIVGTMVIRTSYKLSNEEQIQLTDDIINSLTEIKE</sequence>
<evidence type="ECO:0000313" key="1">
    <source>
        <dbReference type="EMBL" id="ADU21665.1"/>
    </source>
</evidence>
<protein>
    <submittedName>
        <fullName evidence="1">Uncharacterized protein</fullName>
    </submittedName>
</protein>
<dbReference type="Proteomes" id="UP000006919">
    <property type="component" value="Chromosome"/>
</dbReference>
<reference evidence="1 2" key="1">
    <citation type="journal article" date="2011" name="J. Bacteriol.">
        <title>Complete genome of the cellulolytic ruminal bacterium Ruminococcus albus 7.</title>
        <authorList>
            <person name="Suen G."/>
            <person name="Stevenson D.M."/>
            <person name="Bruce D.C."/>
            <person name="Chertkov O."/>
            <person name="Copeland A."/>
            <person name="Cheng J.F."/>
            <person name="Detter C."/>
            <person name="Detter J.C."/>
            <person name="Goodwin L.A."/>
            <person name="Han C.S."/>
            <person name="Hauser L.J."/>
            <person name="Ivanova N.N."/>
            <person name="Kyrpides N.C."/>
            <person name="Land M.L."/>
            <person name="Lapidus A."/>
            <person name="Lucas S."/>
            <person name="Ovchinnikova G."/>
            <person name="Pitluck S."/>
            <person name="Tapia R."/>
            <person name="Woyke T."/>
            <person name="Boyum J."/>
            <person name="Mead D."/>
            <person name="Weimer P.J."/>
        </authorList>
    </citation>
    <scope>NUCLEOTIDE SEQUENCE [LARGE SCALE GENOMIC DNA]</scope>
    <source>
        <strain evidence="2">ATCC 27210 / DSM 20455 / JCM 14654 / NCDO 2250 / 7</strain>
    </source>
</reference>
<name>E6UD60_RUMA7</name>
<dbReference type="HOGENOM" id="CLU_885319_0_0_9"/>
<accession>E6UD60</accession>